<dbReference type="Proteomes" id="UP001379533">
    <property type="component" value="Chromosome"/>
</dbReference>
<evidence type="ECO:0000259" key="1">
    <source>
        <dbReference type="Pfam" id="PF00534"/>
    </source>
</evidence>
<keyword evidence="3" id="KW-1185">Reference proteome</keyword>
<protein>
    <submittedName>
        <fullName evidence="2">Glycosyltransferase family 4 protein</fullName>
    </submittedName>
</protein>
<evidence type="ECO:0000313" key="2">
    <source>
        <dbReference type="EMBL" id="WXA92477.1"/>
    </source>
</evidence>
<reference evidence="2 3" key="1">
    <citation type="submission" date="2021-12" db="EMBL/GenBank/DDBJ databases">
        <title>Discovery of the Pendulisporaceae a myxobacterial family with distinct sporulation behavior and unique specialized metabolism.</title>
        <authorList>
            <person name="Garcia R."/>
            <person name="Popoff A."/>
            <person name="Bader C.D."/>
            <person name="Loehr J."/>
            <person name="Walesch S."/>
            <person name="Walt C."/>
            <person name="Boldt J."/>
            <person name="Bunk B."/>
            <person name="Haeckl F.J.F.P.J."/>
            <person name="Gunesch A.P."/>
            <person name="Birkelbach J."/>
            <person name="Nuebel U."/>
            <person name="Pietschmann T."/>
            <person name="Bach T."/>
            <person name="Mueller R."/>
        </authorList>
    </citation>
    <scope>NUCLEOTIDE SEQUENCE [LARGE SCALE GENOMIC DNA]</scope>
    <source>
        <strain evidence="2 3">MSr12523</strain>
    </source>
</reference>
<dbReference type="EMBL" id="CP089982">
    <property type="protein sequence ID" value="WXA92477.1"/>
    <property type="molecule type" value="Genomic_DNA"/>
</dbReference>
<gene>
    <name evidence="2" type="ORF">LZC95_39260</name>
</gene>
<dbReference type="InterPro" id="IPR001296">
    <property type="entry name" value="Glyco_trans_1"/>
</dbReference>
<dbReference type="PANTHER" id="PTHR45947">
    <property type="entry name" value="SULFOQUINOVOSYL TRANSFERASE SQD2"/>
    <property type="match status" value="1"/>
</dbReference>
<dbReference type="RefSeq" id="WP_394843078.1">
    <property type="nucleotide sequence ID" value="NZ_CP089982.1"/>
</dbReference>
<dbReference type="Gene3D" id="3.40.50.2000">
    <property type="entry name" value="Glycogen Phosphorylase B"/>
    <property type="match status" value="2"/>
</dbReference>
<proteinExistence type="predicted"/>
<feature type="domain" description="Glycosyl transferase family 1" evidence="1">
    <location>
        <begin position="216"/>
        <end position="312"/>
    </location>
</feature>
<dbReference type="PANTHER" id="PTHR45947:SF3">
    <property type="entry name" value="SULFOQUINOVOSYL TRANSFERASE SQD2"/>
    <property type="match status" value="1"/>
</dbReference>
<dbReference type="InterPro" id="IPR050194">
    <property type="entry name" value="Glycosyltransferase_grp1"/>
</dbReference>
<evidence type="ECO:0000313" key="3">
    <source>
        <dbReference type="Proteomes" id="UP001379533"/>
    </source>
</evidence>
<accession>A0ABZ2K164</accession>
<dbReference type="CDD" id="cd03801">
    <property type="entry name" value="GT4_PimA-like"/>
    <property type="match status" value="1"/>
</dbReference>
<organism evidence="2 3">
    <name type="scientific">Pendulispora brunnea</name>
    <dbReference type="NCBI Taxonomy" id="2905690"/>
    <lineage>
        <taxon>Bacteria</taxon>
        <taxon>Pseudomonadati</taxon>
        <taxon>Myxococcota</taxon>
        <taxon>Myxococcia</taxon>
        <taxon>Myxococcales</taxon>
        <taxon>Sorangiineae</taxon>
        <taxon>Pendulisporaceae</taxon>
        <taxon>Pendulispora</taxon>
    </lineage>
</organism>
<dbReference type="SUPFAM" id="SSF53756">
    <property type="entry name" value="UDP-Glycosyltransferase/glycogen phosphorylase"/>
    <property type="match status" value="1"/>
</dbReference>
<dbReference type="Pfam" id="PF00534">
    <property type="entry name" value="Glycos_transf_1"/>
    <property type="match status" value="1"/>
</dbReference>
<sequence length="314" mass="33855">MPTDLASSPPHVTRVAIVTTSYPRNDDDASGHFVRAEVEQLRRAGATVEVFVPRGPAFGWPGVAARLRERPWRAIAVPFAMAQIAGALRAAGRFDRTIAHFVVPSGLLALSAKHRGELELVSHGGDVRLLVALPGAVRRHAVRAMLRHARVWRFPSEALRRDLSSALDQEEQRALEPIARVVAPPFEMPAIPPWDPAGPNPKNLPASPSPCSILWVCAARLVPSKRIDRAIEHAAAHGVRLVVVGDGPEQARLETLARACGGQVHFVGRKPRRETLAWIAAADALVHASEAEGLSTVVREAEALGTPVICLNNT</sequence>
<name>A0ABZ2K164_9BACT</name>